<gene>
    <name evidence="1" type="ORF">FD21_GL001148</name>
</gene>
<dbReference type="EMBL" id="AYYX01000030">
    <property type="protein sequence ID" value="KRM88552.1"/>
    <property type="molecule type" value="Genomic_DNA"/>
</dbReference>
<organism evidence="1 2">
    <name type="scientific">Liquorilactobacillus vini DSM 20605</name>
    <dbReference type="NCBI Taxonomy" id="1133569"/>
    <lineage>
        <taxon>Bacteria</taxon>
        <taxon>Bacillati</taxon>
        <taxon>Bacillota</taxon>
        <taxon>Bacilli</taxon>
        <taxon>Lactobacillales</taxon>
        <taxon>Lactobacillaceae</taxon>
        <taxon>Liquorilactobacillus</taxon>
    </lineage>
</organism>
<dbReference type="Proteomes" id="UP000051576">
    <property type="component" value="Unassembled WGS sequence"/>
</dbReference>
<protein>
    <submittedName>
        <fullName evidence="1">Uncharacterized protein</fullName>
    </submittedName>
</protein>
<comment type="caution">
    <text evidence="1">The sequence shown here is derived from an EMBL/GenBank/DDBJ whole genome shotgun (WGS) entry which is preliminary data.</text>
</comment>
<reference evidence="1 2" key="1">
    <citation type="journal article" date="2015" name="Genome Announc.">
        <title>Expanding the biotechnology potential of lactobacilli through comparative genomics of 213 strains and associated genera.</title>
        <authorList>
            <person name="Sun Z."/>
            <person name="Harris H.M."/>
            <person name="McCann A."/>
            <person name="Guo C."/>
            <person name="Argimon S."/>
            <person name="Zhang W."/>
            <person name="Yang X."/>
            <person name="Jeffery I.B."/>
            <person name="Cooney J.C."/>
            <person name="Kagawa T.F."/>
            <person name="Liu W."/>
            <person name="Song Y."/>
            <person name="Salvetti E."/>
            <person name="Wrobel A."/>
            <person name="Rasinkangas P."/>
            <person name="Parkhill J."/>
            <person name="Rea M.C."/>
            <person name="O'Sullivan O."/>
            <person name="Ritari J."/>
            <person name="Douillard F.P."/>
            <person name="Paul Ross R."/>
            <person name="Yang R."/>
            <person name="Briner A.E."/>
            <person name="Felis G.E."/>
            <person name="de Vos W.M."/>
            <person name="Barrangou R."/>
            <person name="Klaenhammer T.R."/>
            <person name="Caufield P.W."/>
            <person name="Cui Y."/>
            <person name="Zhang H."/>
            <person name="O'Toole P.W."/>
        </authorList>
    </citation>
    <scope>NUCLEOTIDE SEQUENCE [LARGE SCALE GENOMIC DNA]</scope>
    <source>
        <strain evidence="1 2">DSM 20605</strain>
    </source>
</reference>
<dbReference type="PATRIC" id="fig|1133569.4.peg.1277"/>
<keyword evidence="2" id="KW-1185">Reference proteome</keyword>
<proteinExistence type="predicted"/>
<dbReference type="STRING" id="1133569.FD21_GL001148"/>
<dbReference type="RefSeq" id="WP_010580997.1">
    <property type="nucleotide sequence ID" value="NZ_AHYZ01000142.1"/>
</dbReference>
<evidence type="ECO:0000313" key="1">
    <source>
        <dbReference type="EMBL" id="KRM88552.1"/>
    </source>
</evidence>
<accession>A0A0R2CA10</accession>
<name>A0A0R2CA10_9LACO</name>
<evidence type="ECO:0000313" key="2">
    <source>
        <dbReference type="Proteomes" id="UP000051576"/>
    </source>
</evidence>
<sequence>MIKLNQNITLLSQIISSDIFIYQQRIIQSTVKEKSFNLQRIVEKSVKLDLKENVLLISKNDNFFRNRI</sequence>
<dbReference type="AlphaFoldDB" id="A0A0R2CA10"/>